<evidence type="ECO:0000256" key="1">
    <source>
        <dbReference type="ARBA" id="ARBA00009437"/>
    </source>
</evidence>
<dbReference type="PRINTS" id="PR00039">
    <property type="entry name" value="HTHLYSR"/>
</dbReference>
<dbReference type="EMBL" id="JAGIZA010000010">
    <property type="protein sequence ID" value="MBP0494424.1"/>
    <property type="molecule type" value="Genomic_DNA"/>
</dbReference>
<dbReference type="InterPro" id="IPR036390">
    <property type="entry name" value="WH_DNA-bd_sf"/>
</dbReference>
<dbReference type="SUPFAM" id="SSF53850">
    <property type="entry name" value="Periplasmic binding protein-like II"/>
    <property type="match status" value="1"/>
</dbReference>
<evidence type="ECO:0000256" key="2">
    <source>
        <dbReference type="ARBA" id="ARBA00023015"/>
    </source>
</evidence>
<name>A0A940N0S7_9PROT</name>
<dbReference type="Gene3D" id="1.10.10.10">
    <property type="entry name" value="Winged helix-like DNA-binding domain superfamily/Winged helix DNA-binding domain"/>
    <property type="match status" value="1"/>
</dbReference>
<comment type="similarity">
    <text evidence="1">Belongs to the LysR transcriptional regulatory family.</text>
</comment>
<dbReference type="Gene3D" id="3.40.190.290">
    <property type="match status" value="1"/>
</dbReference>
<dbReference type="Pfam" id="PF00126">
    <property type="entry name" value="HTH_1"/>
    <property type="match status" value="1"/>
</dbReference>
<dbReference type="RefSeq" id="WP_209375169.1">
    <property type="nucleotide sequence ID" value="NZ_JAGIZA010000010.1"/>
</dbReference>
<comment type="caution">
    <text evidence="6">The sequence shown here is derived from an EMBL/GenBank/DDBJ whole genome shotgun (WGS) entry which is preliminary data.</text>
</comment>
<evidence type="ECO:0000259" key="5">
    <source>
        <dbReference type="PROSITE" id="PS50931"/>
    </source>
</evidence>
<reference evidence="6" key="1">
    <citation type="submission" date="2021-03" db="EMBL/GenBank/DDBJ databases">
        <authorList>
            <person name="So Y."/>
        </authorList>
    </citation>
    <scope>NUCLEOTIDE SEQUENCE</scope>
    <source>
        <strain evidence="6">SG15</strain>
    </source>
</reference>
<dbReference type="InterPro" id="IPR000847">
    <property type="entry name" value="LysR_HTH_N"/>
</dbReference>
<dbReference type="InterPro" id="IPR036388">
    <property type="entry name" value="WH-like_DNA-bd_sf"/>
</dbReference>
<evidence type="ECO:0000313" key="6">
    <source>
        <dbReference type="EMBL" id="MBP0494424.1"/>
    </source>
</evidence>
<sequence>MASPSGFRIHAPALPYFDAVRRAGSIREAARRLNIASSAVNRQVLKLEEELGAKLFDRLPSGLRLTAAGEVLAGHVATVLRDAERARGELDGLRGLRTGHVELATLEGLCHRIVPEALAALAERHPRVTVSTAIQGSAAIPDAVLAGDAHLGLAFEVRRRPGLRQLASVTLELGAVMPPGHPLAGRATIRLGDCAGSPLILPRGNFANRGQIDELLLGTGGVRHEAGSVELMKAMVLRGLGIAFMTRVGLETELEAGRLVHIPLRQGREAVRSTLGLYARTGTALPAAAGAFAGQLGEAMARLHGPPPP</sequence>
<accession>A0A940N0S7</accession>
<dbReference type="GO" id="GO:0005829">
    <property type="term" value="C:cytosol"/>
    <property type="evidence" value="ECO:0007669"/>
    <property type="project" value="TreeGrafter"/>
</dbReference>
<organism evidence="6 7">
    <name type="scientific">Roseomonas indoligenes</name>
    <dbReference type="NCBI Taxonomy" id="2820811"/>
    <lineage>
        <taxon>Bacteria</taxon>
        <taxon>Pseudomonadati</taxon>
        <taxon>Pseudomonadota</taxon>
        <taxon>Alphaproteobacteria</taxon>
        <taxon>Acetobacterales</taxon>
        <taxon>Roseomonadaceae</taxon>
        <taxon>Roseomonas</taxon>
    </lineage>
</organism>
<keyword evidence="2" id="KW-0805">Transcription regulation</keyword>
<keyword evidence="4" id="KW-0804">Transcription</keyword>
<dbReference type="Proteomes" id="UP000677537">
    <property type="component" value="Unassembled WGS sequence"/>
</dbReference>
<feature type="domain" description="HTH lysR-type" evidence="5">
    <location>
        <begin position="16"/>
        <end position="66"/>
    </location>
</feature>
<evidence type="ECO:0000313" key="7">
    <source>
        <dbReference type="Proteomes" id="UP000677537"/>
    </source>
</evidence>
<proteinExistence type="inferred from homology"/>
<dbReference type="PANTHER" id="PTHR30419">
    <property type="entry name" value="HTH-TYPE TRANSCRIPTIONAL REGULATOR YBHD"/>
    <property type="match status" value="1"/>
</dbReference>
<dbReference type="AlphaFoldDB" id="A0A940N0S7"/>
<dbReference type="GO" id="GO:0003677">
    <property type="term" value="F:DNA binding"/>
    <property type="evidence" value="ECO:0007669"/>
    <property type="project" value="UniProtKB-KW"/>
</dbReference>
<dbReference type="PANTHER" id="PTHR30419:SF2">
    <property type="entry name" value="LYSR FAMILY TRANSCRIPTIONAL REGULATOR"/>
    <property type="match status" value="1"/>
</dbReference>
<dbReference type="SUPFAM" id="SSF46785">
    <property type="entry name" value="Winged helix' DNA-binding domain"/>
    <property type="match status" value="1"/>
</dbReference>
<dbReference type="InterPro" id="IPR005119">
    <property type="entry name" value="LysR_subst-bd"/>
</dbReference>
<dbReference type="GO" id="GO:0003700">
    <property type="term" value="F:DNA-binding transcription factor activity"/>
    <property type="evidence" value="ECO:0007669"/>
    <property type="project" value="InterPro"/>
</dbReference>
<dbReference type="Pfam" id="PF03466">
    <property type="entry name" value="LysR_substrate"/>
    <property type="match status" value="1"/>
</dbReference>
<dbReference type="InterPro" id="IPR050950">
    <property type="entry name" value="HTH-type_LysR_regulators"/>
</dbReference>
<evidence type="ECO:0000256" key="4">
    <source>
        <dbReference type="ARBA" id="ARBA00023163"/>
    </source>
</evidence>
<gene>
    <name evidence="6" type="ORF">J5Y10_16695</name>
</gene>
<keyword evidence="3" id="KW-0238">DNA-binding</keyword>
<evidence type="ECO:0000256" key="3">
    <source>
        <dbReference type="ARBA" id="ARBA00023125"/>
    </source>
</evidence>
<dbReference type="PROSITE" id="PS50931">
    <property type="entry name" value="HTH_LYSR"/>
    <property type="match status" value="1"/>
</dbReference>
<protein>
    <submittedName>
        <fullName evidence="6">LysR family transcriptional regulator</fullName>
    </submittedName>
</protein>
<keyword evidence="7" id="KW-1185">Reference proteome</keyword>